<name>A0A927IKH1_9BACT</name>
<sequence length="530" mass="60015">MVTQVAEWFEANRQKMAYALCWALTPLFYVACFPPYEVNEAAFVFLVPFAVWLSFSPSFRSVFWTSFGIGWLAWTVLIFWLHHVTWAGMIALAGIVGAHFALWAVGTAWLFSRARGEGLWKGVAPSLGAAALWVIVEHLRTHIFTGFPWLPLSASQVDEPIVLQSASIFGSWIVSFALVLLNFGIAAYLIRLVGYARTRKRGVCPEFYLALSFIVAISFMLLRLSSGQQREHAFQAAVIQPNIPQNQKWDLAFERKILEQLEWLTLPRKSPNLDAVFWPETVLPYPINDDGPMQAWATRLATGVGAPIFAGAMGIEGEEGALEWYNSVFQVRPEYGLFPLYYSKQHLVPFGEYIPLRSFWPWMEKVVPINGDILPGKKPQLLPLNLENTSLRVGSLICFEDVFPSLARESVKEGASFLFVATNSAWYGKSGAAAQHKAHSVLRAIETRRPVLRVGNDGWTGWIDEYGSVRNSLDPWIQSTTVFKISRDRRWVGKETFYVKHGDWFVWTCWLLFGLCLWIAPIFVDKKTAT</sequence>
<evidence type="ECO:0000256" key="5">
    <source>
        <dbReference type="ARBA" id="ARBA00022692"/>
    </source>
</evidence>
<dbReference type="EC" id="2.3.1.269" evidence="9"/>
<keyword evidence="3 9" id="KW-1003">Cell membrane</keyword>
<organism evidence="11 12">
    <name type="scientific">Pelagicoccus enzymogenes</name>
    <dbReference type="NCBI Taxonomy" id="2773457"/>
    <lineage>
        <taxon>Bacteria</taxon>
        <taxon>Pseudomonadati</taxon>
        <taxon>Verrucomicrobiota</taxon>
        <taxon>Opitutia</taxon>
        <taxon>Puniceicoccales</taxon>
        <taxon>Pelagicoccaceae</taxon>
        <taxon>Pelagicoccus</taxon>
    </lineage>
</organism>
<evidence type="ECO:0000256" key="3">
    <source>
        <dbReference type="ARBA" id="ARBA00022475"/>
    </source>
</evidence>
<dbReference type="InterPro" id="IPR045378">
    <property type="entry name" value="LNT_N"/>
</dbReference>
<dbReference type="PANTHER" id="PTHR38686:SF1">
    <property type="entry name" value="APOLIPOPROTEIN N-ACYLTRANSFERASE"/>
    <property type="match status" value="1"/>
</dbReference>
<reference evidence="11" key="1">
    <citation type="submission" date="2020-09" db="EMBL/GenBank/DDBJ databases">
        <title>Pelagicoccus enzymogenes sp. nov. with an EPS production, isolated from marine sediment.</title>
        <authorList>
            <person name="Feng X."/>
        </authorList>
    </citation>
    <scope>NUCLEOTIDE SEQUENCE</scope>
    <source>
        <strain evidence="11">NFK12</strain>
    </source>
</reference>
<feature type="domain" description="CN hydrolase" evidence="10">
    <location>
        <begin position="239"/>
        <end position="487"/>
    </location>
</feature>
<keyword evidence="5 9" id="KW-0812">Transmembrane</keyword>
<comment type="subcellular location">
    <subcellularLocation>
        <location evidence="1 9">Cell membrane</location>
        <topology evidence="1 9">Multi-pass membrane protein</topology>
    </subcellularLocation>
</comment>
<comment type="similarity">
    <text evidence="2 9">Belongs to the CN hydrolase family. Apolipoprotein N-acyltransferase subfamily.</text>
</comment>
<keyword evidence="7 9" id="KW-0472">Membrane</keyword>
<comment type="function">
    <text evidence="9">Catalyzes the phospholipid dependent N-acylation of the N-terminal cysteine of apolipoprotein, the last step in lipoprotein maturation.</text>
</comment>
<dbReference type="RefSeq" id="WP_318187014.1">
    <property type="nucleotide sequence ID" value="NZ_JACYFG010000061.1"/>
</dbReference>
<comment type="pathway">
    <text evidence="9">Protein modification; lipoprotein biosynthesis (N-acyl transfer).</text>
</comment>
<accession>A0A927IKH1</accession>
<feature type="transmembrane region" description="Helical" evidence="9">
    <location>
        <begin position="87"/>
        <end position="111"/>
    </location>
</feature>
<comment type="catalytic activity">
    <reaction evidence="9">
        <text>N-terminal S-1,2-diacyl-sn-glyceryl-L-cysteinyl-[lipoprotein] + a glycerophospholipid = N-acyl-S-1,2-diacyl-sn-glyceryl-L-cysteinyl-[lipoprotein] + a 2-acyl-sn-glycero-3-phospholipid + H(+)</text>
        <dbReference type="Rhea" id="RHEA:48228"/>
        <dbReference type="Rhea" id="RHEA-COMP:14681"/>
        <dbReference type="Rhea" id="RHEA-COMP:14684"/>
        <dbReference type="ChEBI" id="CHEBI:15378"/>
        <dbReference type="ChEBI" id="CHEBI:136912"/>
        <dbReference type="ChEBI" id="CHEBI:140656"/>
        <dbReference type="ChEBI" id="CHEBI:140657"/>
        <dbReference type="ChEBI" id="CHEBI:140660"/>
        <dbReference type="EC" id="2.3.1.269"/>
    </reaction>
</comment>
<dbReference type="PANTHER" id="PTHR38686">
    <property type="entry name" value="APOLIPOPROTEIN N-ACYLTRANSFERASE"/>
    <property type="match status" value="1"/>
</dbReference>
<evidence type="ECO:0000256" key="2">
    <source>
        <dbReference type="ARBA" id="ARBA00010065"/>
    </source>
</evidence>
<comment type="caution">
    <text evidence="11">The sequence shown here is derived from an EMBL/GenBank/DDBJ whole genome shotgun (WGS) entry which is preliminary data.</text>
</comment>
<dbReference type="GO" id="GO:0016410">
    <property type="term" value="F:N-acyltransferase activity"/>
    <property type="evidence" value="ECO:0007669"/>
    <property type="project" value="UniProtKB-UniRule"/>
</dbReference>
<dbReference type="Pfam" id="PF20154">
    <property type="entry name" value="LNT_N"/>
    <property type="match status" value="1"/>
</dbReference>
<gene>
    <name evidence="9 11" type="primary">lnt</name>
    <name evidence="11" type="ORF">IEN85_24145</name>
</gene>
<evidence type="ECO:0000256" key="1">
    <source>
        <dbReference type="ARBA" id="ARBA00004651"/>
    </source>
</evidence>
<keyword evidence="8 9" id="KW-0012">Acyltransferase</keyword>
<dbReference type="InterPro" id="IPR004563">
    <property type="entry name" value="Apolipo_AcylTrfase"/>
</dbReference>
<dbReference type="GO" id="GO:0042158">
    <property type="term" value="P:lipoprotein biosynthetic process"/>
    <property type="evidence" value="ECO:0007669"/>
    <property type="project" value="UniProtKB-UniRule"/>
</dbReference>
<keyword evidence="6 9" id="KW-1133">Transmembrane helix</keyword>
<proteinExistence type="inferred from homology"/>
<evidence type="ECO:0000256" key="7">
    <source>
        <dbReference type="ARBA" id="ARBA00023136"/>
    </source>
</evidence>
<feature type="transmembrane region" description="Helical" evidence="9">
    <location>
        <begin position="16"/>
        <end position="32"/>
    </location>
</feature>
<protein>
    <recommendedName>
        <fullName evidence="9">Apolipoprotein N-acyltransferase</fullName>
        <shortName evidence="9">ALP N-acyltransferase</shortName>
        <ecNumber evidence="9">2.3.1.269</ecNumber>
    </recommendedName>
</protein>
<dbReference type="EMBL" id="JACYFG010000061">
    <property type="protein sequence ID" value="MBD5782610.1"/>
    <property type="molecule type" value="Genomic_DNA"/>
</dbReference>
<evidence type="ECO:0000256" key="4">
    <source>
        <dbReference type="ARBA" id="ARBA00022679"/>
    </source>
</evidence>
<dbReference type="SUPFAM" id="SSF56317">
    <property type="entry name" value="Carbon-nitrogen hydrolase"/>
    <property type="match status" value="1"/>
</dbReference>
<dbReference type="HAMAP" id="MF_01148">
    <property type="entry name" value="Lnt"/>
    <property type="match status" value="1"/>
</dbReference>
<dbReference type="Gene3D" id="3.60.110.10">
    <property type="entry name" value="Carbon-nitrogen hydrolase"/>
    <property type="match status" value="1"/>
</dbReference>
<feature type="transmembrane region" description="Helical" evidence="9">
    <location>
        <begin position="169"/>
        <end position="190"/>
    </location>
</feature>
<dbReference type="Pfam" id="PF00795">
    <property type="entry name" value="CN_hydrolase"/>
    <property type="match status" value="1"/>
</dbReference>
<feature type="transmembrane region" description="Helical" evidence="9">
    <location>
        <begin position="504"/>
        <end position="524"/>
    </location>
</feature>
<keyword evidence="4 9" id="KW-0808">Transferase</keyword>
<feature type="transmembrane region" description="Helical" evidence="9">
    <location>
        <begin position="202"/>
        <end position="222"/>
    </location>
</feature>
<dbReference type="CDD" id="cd07571">
    <property type="entry name" value="ALP_N-acyl_transferase"/>
    <property type="match status" value="1"/>
</dbReference>
<evidence type="ECO:0000313" key="12">
    <source>
        <dbReference type="Proteomes" id="UP000622317"/>
    </source>
</evidence>
<dbReference type="AlphaFoldDB" id="A0A927IKH1"/>
<feature type="transmembrane region" description="Helical" evidence="9">
    <location>
        <begin position="62"/>
        <end position="81"/>
    </location>
</feature>
<evidence type="ECO:0000256" key="9">
    <source>
        <dbReference type="HAMAP-Rule" id="MF_01148"/>
    </source>
</evidence>
<dbReference type="NCBIfam" id="TIGR00546">
    <property type="entry name" value="lnt"/>
    <property type="match status" value="1"/>
</dbReference>
<feature type="transmembrane region" description="Helical" evidence="9">
    <location>
        <begin position="38"/>
        <end position="55"/>
    </location>
</feature>
<dbReference type="InterPro" id="IPR003010">
    <property type="entry name" value="C-N_Hydrolase"/>
</dbReference>
<dbReference type="Proteomes" id="UP000622317">
    <property type="component" value="Unassembled WGS sequence"/>
</dbReference>
<evidence type="ECO:0000259" key="10">
    <source>
        <dbReference type="PROSITE" id="PS50263"/>
    </source>
</evidence>
<dbReference type="PROSITE" id="PS50263">
    <property type="entry name" value="CN_HYDROLASE"/>
    <property type="match status" value="1"/>
</dbReference>
<evidence type="ECO:0000256" key="8">
    <source>
        <dbReference type="ARBA" id="ARBA00023315"/>
    </source>
</evidence>
<dbReference type="InterPro" id="IPR036526">
    <property type="entry name" value="C-N_Hydrolase_sf"/>
</dbReference>
<evidence type="ECO:0000313" key="11">
    <source>
        <dbReference type="EMBL" id="MBD5782610.1"/>
    </source>
</evidence>
<feature type="transmembrane region" description="Helical" evidence="9">
    <location>
        <begin position="118"/>
        <end position="136"/>
    </location>
</feature>
<dbReference type="GO" id="GO:0005886">
    <property type="term" value="C:plasma membrane"/>
    <property type="evidence" value="ECO:0007669"/>
    <property type="project" value="UniProtKB-SubCell"/>
</dbReference>
<evidence type="ECO:0000256" key="6">
    <source>
        <dbReference type="ARBA" id="ARBA00022989"/>
    </source>
</evidence>
<keyword evidence="12" id="KW-1185">Reference proteome</keyword>